<protein>
    <submittedName>
        <fullName evidence="12">Probable multidrug resistance ABC transporter ATP-binding/permease protein YheI</fullName>
        <ecNumber evidence="12">3.6.3.-</ecNumber>
    </submittedName>
</protein>
<organism evidence="12 13">
    <name type="scientific">Actinomyces howellii</name>
    <dbReference type="NCBI Taxonomy" id="52771"/>
    <lineage>
        <taxon>Bacteria</taxon>
        <taxon>Bacillati</taxon>
        <taxon>Actinomycetota</taxon>
        <taxon>Actinomycetes</taxon>
        <taxon>Actinomycetales</taxon>
        <taxon>Actinomycetaceae</taxon>
        <taxon>Actinomyces</taxon>
    </lineage>
</organism>
<dbReference type="PROSITE" id="PS50929">
    <property type="entry name" value="ABC_TM1F"/>
    <property type="match status" value="1"/>
</dbReference>
<feature type="transmembrane region" description="Helical" evidence="9">
    <location>
        <begin position="285"/>
        <end position="303"/>
    </location>
</feature>
<evidence type="ECO:0000256" key="5">
    <source>
        <dbReference type="ARBA" id="ARBA00022741"/>
    </source>
</evidence>
<feature type="transmembrane region" description="Helical" evidence="9">
    <location>
        <begin position="128"/>
        <end position="148"/>
    </location>
</feature>
<dbReference type="InterPro" id="IPR011527">
    <property type="entry name" value="ABC1_TM_dom"/>
</dbReference>
<evidence type="ECO:0000256" key="1">
    <source>
        <dbReference type="ARBA" id="ARBA00004651"/>
    </source>
</evidence>
<gene>
    <name evidence="12" type="primary">yheI</name>
    <name evidence="12" type="ORF">NCTC11636_00585</name>
</gene>
<proteinExistence type="predicted"/>
<dbReference type="SUPFAM" id="SSF90123">
    <property type="entry name" value="ABC transporter transmembrane region"/>
    <property type="match status" value="1"/>
</dbReference>
<dbReference type="Gene3D" id="1.20.1560.10">
    <property type="entry name" value="ABC transporter type 1, transmembrane domain"/>
    <property type="match status" value="1"/>
</dbReference>
<dbReference type="Gene3D" id="3.40.50.300">
    <property type="entry name" value="P-loop containing nucleotide triphosphate hydrolases"/>
    <property type="match status" value="1"/>
</dbReference>
<evidence type="ECO:0000256" key="7">
    <source>
        <dbReference type="ARBA" id="ARBA00022989"/>
    </source>
</evidence>
<dbReference type="SMART" id="SM00382">
    <property type="entry name" value="AAA"/>
    <property type="match status" value="1"/>
</dbReference>
<evidence type="ECO:0000256" key="6">
    <source>
        <dbReference type="ARBA" id="ARBA00022840"/>
    </source>
</evidence>
<keyword evidence="3" id="KW-1003">Cell membrane</keyword>
<evidence type="ECO:0000256" key="4">
    <source>
        <dbReference type="ARBA" id="ARBA00022692"/>
    </source>
</evidence>
<dbReference type="GO" id="GO:0005524">
    <property type="term" value="F:ATP binding"/>
    <property type="evidence" value="ECO:0007669"/>
    <property type="project" value="UniProtKB-KW"/>
</dbReference>
<comment type="subcellular location">
    <subcellularLocation>
        <location evidence="1">Cell membrane</location>
        <topology evidence="1">Multi-pass membrane protein</topology>
    </subcellularLocation>
</comment>
<keyword evidence="12" id="KW-0378">Hydrolase</keyword>
<evidence type="ECO:0000259" key="10">
    <source>
        <dbReference type="PROSITE" id="PS50893"/>
    </source>
</evidence>
<dbReference type="SUPFAM" id="SSF52540">
    <property type="entry name" value="P-loop containing nucleoside triphosphate hydrolases"/>
    <property type="match status" value="1"/>
</dbReference>
<evidence type="ECO:0000313" key="12">
    <source>
        <dbReference type="EMBL" id="VEG26560.1"/>
    </source>
</evidence>
<evidence type="ECO:0000256" key="3">
    <source>
        <dbReference type="ARBA" id="ARBA00022475"/>
    </source>
</evidence>
<dbReference type="InterPro" id="IPR003439">
    <property type="entry name" value="ABC_transporter-like_ATP-bd"/>
</dbReference>
<evidence type="ECO:0000256" key="2">
    <source>
        <dbReference type="ARBA" id="ARBA00022448"/>
    </source>
</evidence>
<keyword evidence="6 12" id="KW-0067">ATP-binding</keyword>
<dbReference type="KEGG" id="ahw:NCTC11636_00585"/>
<dbReference type="InterPro" id="IPR039421">
    <property type="entry name" value="Type_1_exporter"/>
</dbReference>
<keyword evidence="8 9" id="KW-0472">Membrane</keyword>
<dbReference type="InterPro" id="IPR017871">
    <property type="entry name" value="ABC_transporter-like_CS"/>
</dbReference>
<dbReference type="RefSeq" id="WP_126381787.1">
    <property type="nucleotide sequence ID" value="NZ_LR134350.1"/>
</dbReference>
<feature type="domain" description="ABC transporter" evidence="10">
    <location>
        <begin position="339"/>
        <end position="577"/>
    </location>
</feature>
<keyword evidence="7 9" id="KW-1133">Transmembrane helix</keyword>
<dbReference type="InterPro" id="IPR036640">
    <property type="entry name" value="ABC1_TM_sf"/>
</dbReference>
<dbReference type="InterPro" id="IPR027417">
    <property type="entry name" value="P-loop_NTPase"/>
</dbReference>
<reference evidence="12 13" key="1">
    <citation type="submission" date="2018-12" db="EMBL/GenBank/DDBJ databases">
        <authorList>
            <consortium name="Pathogen Informatics"/>
        </authorList>
    </citation>
    <scope>NUCLEOTIDE SEQUENCE [LARGE SCALE GENOMIC DNA]</scope>
    <source>
        <strain evidence="12 13">NCTC11636</strain>
    </source>
</reference>
<dbReference type="PANTHER" id="PTHR43394">
    <property type="entry name" value="ATP-DEPENDENT PERMEASE MDL1, MITOCHONDRIAL"/>
    <property type="match status" value="1"/>
</dbReference>
<dbReference type="Pfam" id="PF00664">
    <property type="entry name" value="ABC_membrane"/>
    <property type="match status" value="1"/>
</dbReference>
<dbReference type="PROSITE" id="PS00211">
    <property type="entry name" value="ABC_TRANSPORTER_1"/>
    <property type="match status" value="1"/>
</dbReference>
<dbReference type="AlphaFoldDB" id="A0A448HES0"/>
<dbReference type="PROSITE" id="PS50893">
    <property type="entry name" value="ABC_TRANSPORTER_2"/>
    <property type="match status" value="1"/>
</dbReference>
<feature type="transmembrane region" description="Helical" evidence="9">
    <location>
        <begin position="60"/>
        <end position="80"/>
    </location>
</feature>
<dbReference type="GO" id="GO:0015421">
    <property type="term" value="F:ABC-type oligopeptide transporter activity"/>
    <property type="evidence" value="ECO:0007669"/>
    <property type="project" value="TreeGrafter"/>
</dbReference>
<keyword evidence="13" id="KW-1185">Reference proteome</keyword>
<dbReference type="GO" id="GO:0016887">
    <property type="term" value="F:ATP hydrolysis activity"/>
    <property type="evidence" value="ECO:0007669"/>
    <property type="project" value="InterPro"/>
</dbReference>
<feature type="transmembrane region" description="Helical" evidence="9">
    <location>
        <begin position="154"/>
        <end position="180"/>
    </location>
</feature>
<dbReference type="PANTHER" id="PTHR43394:SF1">
    <property type="entry name" value="ATP-BINDING CASSETTE SUB-FAMILY B MEMBER 10, MITOCHONDRIAL"/>
    <property type="match status" value="1"/>
</dbReference>
<evidence type="ECO:0000313" key="13">
    <source>
        <dbReference type="Proteomes" id="UP000266895"/>
    </source>
</evidence>
<feature type="transmembrane region" description="Helical" evidence="9">
    <location>
        <begin position="12"/>
        <end position="29"/>
    </location>
</feature>
<dbReference type="InterPro" id="IPR003593">
    <property type="entry name" value="AAA+_ATPase"/>
</dbReference>
<dbReference type="EMBL" id="LR134350">
    <property type="protein sequence ID" value="VEG26560.1"/>
    <property type="molecule type" value="Genomic_DNA"/>
</dbReference>
<evidence type="ECO:0000256" key="8">
    <source>
        <dbReference type="ARBA" id="ARBA00023136"/>
    </source>
</evidence>
<dbReference type="EC" id="3.6.3.-" evidence="12"/>
<keyword evidence="5" id="KW-0547">Nucleotide-binding</keyword>
<feature type="transmembrane region" description="Helical" evidence="9">
    <location>
        <begin position="245"/>
        <end position="265"/>
    </location>
</feature>
<dbReference type="OrthoDB" id="9806127at2"/>
<dbReference type="CDD" id="cd18548">
    <property type="entry name" value="ABC_6TM_Tm287_like"/>
    <property type="match status" value="1"/>
</dbReference>
<feature type="domain" description="ABC transmembrane type-1" evidence="11">
    <location>
        <begin position="17"/>
        <end position="305"/>
    </location>
</feature>
<name>A0A448HES0_9ACTO</name>
<keyword evidence="2" id="KW-0813">Transport</keyword>
<dbReference type="Proteomes" id="UP000266895">
    <property type="component" value="Chromosome"/>
</dbReference>
<dbReference type="FunFam" id="3.40.50.300:FF:000854">
    <property type="entry name" value="Multidrug ABC transporter ATP-binding protein"/>
    <property type="match status" value="1"/>
</dbReference>
<evidence type="ECO:0000259" key="11">
    <source>
        <dbReference type="PROSITE" id="PS50929"/>
    </source>
</evidence>
<accession>A0A448HES0</accession>
<sequence length="587" mass="62986">MITALSYLSRRERGMVALTLVLIVVQVWLDLLLPDYMSRITTLVQTEGSQMSEVLTQGGWMLACALGSMASSVVVGYLAAHVAAGLARTLRTAVFEHSLGFSTAEVSRFTAASLINRATNDITQIQNVVAMGLQAVVKAPILAVWAVLKVAGKSWQWSAATAVAVLVLCIMLTVILTVAVPRFRRIQGLTDVLNRVTREHLTGIRVVRAYNAEAYQEAAFGRANDDITRTNLTANRVMAVMNPGMSLISAGLTLSVYTIGAHLINDAGQPERLGLFADMVVFSNYAMQVIMAFMLLTMVFILLPRAQVAATRVLEVIKTVPAVADPASTAAPPARSGTIVLEKVSFRYPGAAADALTDVSLSAAPGQTVAIIGATGAGKTTLVDLVPRFQDATSGRVLVDGVDVRDYSLEDLRSRIGYVPQRSYLFAGTIASNVDYPGQGADPQARERVVRAVATAQSTDFVEAKEDGYDAEVTQGGTNLSGGQRQRLSIARALAAEPEILIFDDSFSALDYATDRALRQALAQRSPRATTLVVAQRIGTIRHADRIVVLEAGRVVGQGTHDELLETCPTYQAIARSQLTEEELRHA</sequence>
<dbReference type="Pfam" id="PF00005">
    <property type="entry name" value="ABC_tran"/>
    <property type="match status" value="1"/>
</dbReference>
<dbReference type="GO" id="GO:0005886">
    <property type="term" value="C:plasma membrane"/>
    <property type="evidence" value="ECO:0007669"/>
    <property type="project" value="UniProtKB-SubCell"/>
</dbReference>
<evidence type="ECO:0000256" key="9">
    <source>
        <dbReference type="SAM" id="Phobius"/>
    </source>
</evidence>
<keyword evidence="4 9" id="KW-0812">Transmembrane</keyword>